<keyword evidence="2" id="KW-1185">Reference proteome</keyword>
<dbReference type="HOGENOM" id="CLU_2417607_0_0_1"/>
<accession>A0A061E1F4</accession>
<protein>
    <submittedName>
        <fullName evidence="1">Uncharacterized protein</fullName>
    </submittedName>
</protein>
<dbReference type="AlphaFoldDB" id="A0A061E1F4"/>
<evidence type="ECO:0000313" key="1">
    <source>
        <dbReference type="EMBL" id="EOX98780.1"/>
    </source>
</evidence>
<dbReference type="InParanoid" id="A0A061E1F4"/>
<dbReference type="Gramene" id="EOX98780">
    <property type="protein sequence ID" value="EOX98780"/>
    <property type="gene ID" value="TCM_007473"/>
</dbReference>
<evidence type="ECO:0000313" key="2">
    <source>
        <dbReference type="Proteomes" id="UP000026915"/>
    </source>
</evidence>
<gene>
    <name evidence="1" type="ORF">TCM_007473</name>
</gene>
<dbReference type="EMBL" id="CM001880">
    <property type="protein sequence ID" value="EOX98780.1"/>
    <property type="molecule type" value="Genomic_DNA"/>
</dbReference>
<organism evidence="1 2">
    <name type="scientific">Theobroma cacao</name>
    <name type="common">Cacao</name>
    <name type="synonym">Cocoa</name>
    <dbReference type="NCBI Taxonomy" id="3641"/>
    <lineage>
        <taxon>Eukaryota</taxon>
        <taxon>Viridiplantae</taxon>
        <taxon>Streptophyta</taxon>
        <taxon>Embryophyta</taxon>
        <taxon>Tracheophyta</taxon>
        <taxon>Spermatophyta</taxon>
        <taxon>Magnoliopsida</taxon>
        <taxon>eudicotyledons</taxon>
        <taxon>Gunneridae</taxon>
        <taxon>Pentapetalae</taxon>
        <taxon>rosids</taxon>
        <taxon>malvids</taxon>
        <taxon>Malvales</taxon>
        <taxon>Malvaceae</taxon>
        <taxon>Byttnerioideae</taxon>
        <taxon>Theobroma</taxon>
    </lineage>
</organism>
<sequence>MTSEHIHACLSLLCKRMTGSKSKLYTTRASMVDTIFFDIIRMLHTEFPTEDARAKMQIPDELSGYVEGERPTYVKKWEDVDFILAPCNVGGH</sequence>
<name>A0A061E1F4_THECC</name>
<proteinExistence type="predicted"/>
<dbReference type="Proteomes" id="UP000026915">
    <property type="component" value="Chromosome 2"/>
</dbReference>
<reference evidence="1 2" key="1">
    <citation type="journal article" date="2013" name="Genome Biol.">
        <title>The genome sequence of the most widely cultivated cacao type and its use to identify candidate genes regulating pod color.</title>
        <authorList>
            <person name="Motamayor J.C."/>
            <person name="Mockaitis K."/>
            <person name="Schmutz J."/>
            <person name="Haiminen N."/>
            <person name="Iii D.L."/>
            <person name="Cornejo O."/>
            <person name="Findley S.D."/>
            <person name="Zheng P."/>
            <person name="Utro F."/>
            <person name="Royaert S."/>
            <person name="Saski C."/>
            <person name="Jenkins J."/>
            <person name="Podicheti R."/>
            <person name="Zhao M."/>
            <person name="Scheffler B.E."/>
            <person name="Stack J.C."/>
            <person name="Feltus F.A."/>
            <person name="Mustiga G.M."/>
            <person name="Amores F."/>
            <person name="Phillips W."/>
            <person name="Marelli J.P."/>
            <person name="May G.D."/>
            <person name="Shapiro H."/>
            <person name="Ma J."/>
            <person name="Bustamante C.D."/>
            <person name="Schnell R.J."/>
            <person name="Main D."/>
            <person name="Gilbert D."/>
            <person name="Parida L."/>
            <person name="Kuhn D.N."/>
        </authorList>
    </citation>
    <scope>NUCLEOTIDE SEQUENCE [LARGE SCALE GENOMIC DNA]</scope>
    <source>
        <strain evidence="2">cv. Matina 1-6</strain>
    </source>
</reference>